<accession>A0A6M3KAG2</accession>
<proteinExistence type="predicted"/>
<organism evidence="1">
    <name type="scientific">viral metagenome</name>
    <dbReference type="NCBI Taxonomy" id="1070528"/>
    <lineage>
        <taxon>unclassified sequences</taxon>
        <taxon>metagenomes</taxon>
        <taxon>organismal metagenomes</taxon>
    </lineage>
</organism>
<protein>
    <recommendedName>
        <fullName evidence="2">RanBP2-type domain-containing protein</fullName>
    </recommendedName>
</protein>
<reference evidence="1" key="1">
    <citation type="submission" date="2020-03" db="EMBL/GenBank/DDBJ databases">
        <title>The deep terrestrial virosphere.</title>
        <authorList>
            <person name="Holmfeldt K."/>
            <person name="Nilsson E."/>
            <person name="Simone D."/>
            <person name="Lopez-Fernandez M."/>
            <person name="Wu X."/>
            <person name="de Brujin I."/>
            <person name="Lundin D."/>
            <person name="Andersson A."/>
            <person name="Bertilsson S."/>
            <person name="Dopson M."/>
        </authorList>
    </citation>
    <scope>NUCLEOTIDE SEQUENCE</scope>
    <source>
        <strain evidence="1">MM415A00976</strain>
    </source>
</reference>
<evidence type="ECO:0000313" key="1">
    <source>
        <dbReference type="EMBL" id="QJA78873.1"/>
    </source>
</evidence>
<name>A0A6M3KAG2_9ZZZZ</name>
<dbReference type="EMBL" id="MT142357">
    <property type="protein sequence ID" value="QJA78873.1"/>
    <property type="molecule type" value="Genomic_DNA"/>
</dbReference>
<evidence type="ECO:0008006" key="2">
    <source>
        <dbReference type="Google" id="ProtNLM"/>
    </source>
</evidence>
<dbReference type="AlphaFoldDB" id="A0A6M3KAG2"/>
<gene>
    <name evidence="1" type="ORF">MM415A00976_0017</name>
</gene>
<sequence length="42" mass="4869">MSYYCKECGNHNKNESLPCKKCDAAPPEEQVKEEPKKKKKVK</sequence>